<dbReference type="InterPro" id="IPR036397">
    <property type="entry name" value="RNaseH_sf"/>
</dbReference>
<keyword evidence="3" id="KW-1185">Reference proteome</keyword>
<dbReference type="EMBL" id="JAIQCV010000013">
    <property type="protein sequence ID" value="KAH1031841.1"/>
    <property type="molecule type" value="Genomic_DNA"/>
</dbReference>
<comment type="caution">
    <text evidence="2">The sequence shown here is derived from an EMBL/GenBank/DDBJ whole genome shotgun (WGS) entry which is preliminary data.</text>
</comment>
<dbReference type="Gene3D" id="3.30.420.10">
    <property type="entry name" value="Ribonuclease H-like superfamily/Ribonuclease H"/>
    <property type="match status" value="1"/>
</dbReference>
<name>A0A9D3U859_9ROSI</name>
<dbReference type="GO" id="GO:0003676">
    <property type="term" value="F:nucleic acid binding"/>
    <property type="evidence" value="ECO:0007669"/>
    <property type="project" value="InterPro"/>
</dbReference>
<dbReference type="Pfam" id="PF13456">
    <property type="entry name" value="RVT_3"/>
    <property type="match status" value="1"/>
</dbReference>
<evidence type="ECO:0000313" key="2">
    <source>
        <dbReference type="EMBL" id="KAH1031841.1"/>
    </source>
</evidence>
<protein>
    <recommendedName>
        <fullName evidence="1">RNase H type-1 domain-containing protein</fullName>
    </recommendedName>
</protein>
<evidence type="ECO:0000259" key="1">
    <source>
        <dbReference type="Pfam" id="PF13456"/>
    </source>
</evidence>
<organism evidence="2 3">
    <name type="scientific">Gossypium stocksii</name>
    <dbReference type="NCBI Taxonomy" id="47602"/>
    <lineage>
        <taxon>Eukaryota</taxon>
        <taxon>Viridiplantae</taxon>
        <taxon>Streptophyta</taxon>
        <taxon>Embryophyta</taxon>
        <taxon>Tracheophyta</taxon>
        <taxon>Spermatophyta</taxon>
        <taxon>Magnoliopsida</taxon>
        <taxon>eudicotyledons</taxon>
        <taxon>Gunneridae</taxon>
        <taxon>Pentapetalae</taxon>
        <taxon>rosids</taxon>
        <taxon>malvids</taxon>
        <taxon>Malvales</taxon>
        <taxon>Malvaceae</taxon>
        <taxon>Malvoideae</taxon>
        <taxon>Gossypium</taxon>
    </lineage>
</organism>
<dbReference type="GO" id="GO:0004523">
    <property type="term" value="F:RNA-DNA hybrid ribonuclease activity"/>
    <property type="evidence" value="ECO:0007669"/>
    <property type="project" value="InterPro"/>
</dbReference>
<sequence length="99" mass="11224">MGACTHQWQNVRESTTAEAWACLQAVTFAEELGFQDICVEGDTLTVVKKLNDEHMTANGAAHRISFYGQQYDSPTYWVEEVPTEIEHLILKDMQGFREG</sequence>
<dbReference type="OrthoDB" id="956065at2759"/>
<dbReference type="InterPro" id="IPR052929">
    <property type="entry name" value="RNase_H-like_EbsB-rel"/>
</dbReference>
<dbReference type="AlphaFoldDB" id="A0A9D3U859"/>
<proteinExistence type="predicted"/>
<dbReference type="Proteomes" id="UP000828251">
    <property type="component" value="Unassembled WGS sequence"/>
</dbReference>
<gene>
    <name evidence="2" type="ORF">J1N35_044015</name>
</gene>
<dbReference type="PANTHER" id="PTHR47074">
    <property type="entry name" value="BNAC02G40300D PROTEIN"/>
    <property type="match status" value="1"/>
</dbReference>
<accession>A0A9D3U859</accession>
<dbReference type="InterPro" id="IPR002156">
    <property type="entry name" value="RNaseH_domain"/>
</dbReference>
<dbReference type="PANTHER" id="PTHR47074:SF61">
    <property type="entry name" value="RNASE H TYPE-1 DOMAIN-CONTAINING PROTEIN"/>
    <property type="match status" value="1"/>
</dbReference>
<reference evidence="2 3" key="1">
    <citation type="journal article" date="2021" name="Plant Biotechnol. J.">
        <title>Multi-omics assisted identification of the key and species-specific regulatory components of drought-tolerant mechanisms in Gossypium stocksii.</title>
        <authorList>
            <person name="Yu D."/>
            <person name="Ke L."/>
            <person name="Zhang D."/>
            <person name="Wu Y."/>
            <person name="Sun Y."/>
            <person name="Mei J."/>
            <person name="Sun J."/>
            <person name="Sun Y."/>
        </authorList>
    </citation>
    <scope>NUCLEOTIDE SEQUENCE [LARGE SCALE GENOMIC DNA]</scope>
    <source>
        <strain evidence="3">cv. E1</strain>
        <tissue evidence="2">Leaf</tissue>
    </source>
</reference>
<evidence type="ECO:0000313" key="3">
    <source>
        <dbReference type="Proteomes" id="UP000828251"/>
    </source>
</evidence>
<feature type="domain" description="RNase H type-1" evidence="1">
    <location>
        <begin position="4"/>
        <end position="59"/>
    </location>
</feature>